<evidence type="ECO:0000313" key="5">
    <source>
        <dbReference type="Proteomes" id="UP001344632"/>
    </source>
</evidence>
<dbReference type="InterPro" id="IPR050491">
    <property type="entry name" value="AmpC-like"/>
</dbReference>
<keyword evidence="5" id="KW-1185">Reference proteome</keyword>
<name>A0ABU6GEW7_9BACL</name>
<dbReference type="Pfam" id="PF00144">
    <property type="entry name" value="Beta-lactamase"/>
    <property type="match status" value="1"/>
</dbReference>
<keyword evidence="2" id="KW-0472">Membrane</keyword>
<protein>
    <submittedName>
        <fullName evidence="4">Serine hydrolase</fullName>
    </submittedName>
</protein>
<accession>A0ABU6GEW7</accession>
<comment type="caution">
    <text evidence="4">The sequence shown here is derived from an EMBL/GenBank/DDBJ whole genome shotgun (WGS) entry which is preliminary data.</text>
</comment>
<comment type="subcellular location">
    <subcellularLocation>
        <location evidence="1">Membrane</location>
    </subcellularLocation>
</comment>
<evidence type="ECO:0000313" key="4">
    <source>
        <dbReference type="EMBL" id="MEC0238280.1"/>
    </source>
</evidence>
<dbReference type="SUPFAM" id="SSF56601">
    <property type="entry name" value="beta-lactamase/transpeptidase-like"/>
    <property type="match status" value="1"/>
</dbReference>
<dbReference type="GO" id="GO:0016787">
    <property type="term" value="F:hydrolase activity"/>
    <property type="evidence" value="ECO:0007669"/>
    <property type="project" value="UniProtKB-KW"/>
</dbReference>
<proteinExistence type="predicted"/>
<evidence type="ECO:0000256" key="2">
    <source>
        <dbReference type="ARBA" id="ARBA00023136"/>
    </source>
</evidence>
<organism evidence="4 5">
    <name type="scientific">Paenibacillus dokdonensis</name>
    <dbReference type="NCBI Taxonomy" id="2567944"/>
    <lineage>
        <taxon>Bacteria</taxon>
        <taxon>Bacillati</taxon>
        <taxon>Bacillota</taxon>
        <taxon>Bacilli</taxon>
        <taxon>Bacillales</taxon>
        <taxon>Paenibacillaceae</taxon>
        <taxon>Paenibacillus</taxon>
    </lineage>
</organism>
<dbReference type="InterPro" id="IPR001466">
    <property type="entry name" value="Beta-lactam-related"/>
</dbReference>
<dbReference type="Proteomes" id="UP001344632">
    <property type="component" value="Unassembled WGS sequence"/>
</dbReference>
<dbReference type="Gene3D" id="3.40.710.10">
    <property type="entry name" value="DD-peptidase/beta-lactamase superfamily"/>
    <property type="match status" value="1"/>
</dbReference>
<dbReference type="EMBL" id="JARLKZ010000001">
    <property type="protein sequence ID" value="MEC0238280.1"/>
    <property type="molecule type" value="Genomic_DNA"/>
</dbReference>
<dbReference type="RefSeq" id="WP_326084691.1">
    <property type="nucleotide sequence ID" value="NZ_JARLKZ010000001.1"/>
</dbReference>
<dbReference type="PANTHER" id="PTHR46825:SF11">
    <property type="entry name" value="PENICILLIN-BINDING PROTEIN 4"/>
    <property type="match status" value="1"/>
</dbReference>
<sequence length="330" mass="37500">MNYEELIDDHFSGVISVRRDGEVVFQKAYGYADLPNQVMNQIDTKFATASAGKAFVAVAILQLIDEGKLRFEDRLGDVLRMDLNLLNRGITIEQLLDHTSGIPDYFDESVMDNYDELWQDYPNYKIRSSADLLPLFINKPMMYPPGERFQYNNSGYVMLGLVIEEKTGMRFDEYLQKVVFNPCGMTDTGYYELDRLPARCANAYIYDSERQQFYTNIYSVDAKGTGAGGAFTTVMDIHKFWDGLLGGKLISSEMVSNMLNLHSSDGSARYGYGMWLIEAGDHFIPFFQGCDPGVSFVSTYSLKQKLNITIASNFGSDVWDINEKILKQYK</sequence>
<evidence type="ECO:0000256" key="1">
    <source>
        <dbReference type="ARBA" id="ARBA00004370"/>
    </source>
</evidence>
<dbReference type="PANTHER" id="PTHR46825">
    <property type="entry name" value="D-ALANYL-D-ALANINE-CARBOXYPEPTIDASE/ENDOPEPTIDASE AMPH"/>
    <property type="match status" value="1"/>
</dbReference>
<gene>
    <name evidence="4" type="ORF">P4H66_00150</name>
</gene>
<evidence type="ECO:0000259" key="3">
    <source>
        <dbReference type="Pfam" id="PF00144"/>
    </source>
</evidence>
<feature type="domain" description="Beta-lactamase-related" evidence="3">
    <location>
        <begin position="13"/>
        <end position="276"/>
    </location>
</feature>
<keyword evidence="4" id="KW-0378">Hydrolase</keyword>
<dbReference type="InterPro" id="IPR012338">
    <property type="entry name" value="Beta-lactam/transpept-like"/>
</dbReference>
<reference evidence="4 5" key="1">
    <citation type="submission" date="2023-03" db="EMBL/GenBank/DDBJ databases">
        <title>Bacillus Genome Sequencing.</title>
        <authorList>
            <person name="Dunlap C."/>
        </authorList>
    </citation>
    <scope>NUCLEOTIDE SEQUENCE [LARGE SCALE GENOMIC DNA]</scope>
    <source>
        <strain evidence="4 5">BD-525</strain>
    </source>
</reference>